<evidence type="ECO:0000256" key="3">
    <source>
        <dbReference type="ARBA" id="ARBA00022692"/>
    </source>
</evidence>
<evidence type="ECO:0000256" key="1">
    <source>
        <dbReference type="ARBA" id="ARBA00004651"/>
    </source>
</evidence>
<evidence type="ECO:0000256" key="7">
    <source>
        <dbReference type="SAM" id="Phobius"/>
    </source>
</evidence>
<comment type="subcellular location">
    <subcellularLocation>
        <location evidence="1">Cell membrane</location>
        <topology evidence="1">Multi-pass membrane protein</topology>
    </subcellularLocation>
    <subcellularLocation>
        <location evidence="6">Membrane</location>
        <topology evidence="6">Multi-pass membrane protein</topology>
    </subcellularLocation>
</comment>
<keyword evidence="4 7" id="KW-1133">Transmembrane helix</keyword>
<dbReference type="EMBL" id="CP036349">
    <property type="protein sequence ID" value="QDV76013.1"/>
    <property type="molecule type" value="Genomic_DNA"/>
</dbReference>
<evidence type="ECO:0000313" key="10">
    <source>
        <dbReference type="Proteomes" id="UP000316426"/>
    </source>
</evidence>
<feature type="domain" description="MotA/TolQ/ExbB proton channel" evidence="8">
    <location>
        <begin position="107"/>
        <end position="205"/>
    </location>
</feature>
<sequence>MPIPLFADAAWAWQLITSGGVVGMVLLGLLLVLSLAALALAVEQLVSLRVSRLVPEGLAARVRKLLEGGDLAGARKACADGGMLGDLLTTAIDEATEIADVAAPAWPAVEKAMEEEAASYAARLARPLDYLSLIGNLAPMVGLLGTVVGMIFAFREVAETQGAATAAQLASGIYQALVTTVGGLMVAIPSLGAYTVLRNRVDAIAADAVVEAESATRPLKRALSGAKPIRLQPPPGVIG</sequence>
<dbReference type="InterPro" id="IPR002898">
    <property type="entry name" value="MotA_ExbB_proton_chnl"/>
</dbReference>
<keyword evidence="10" id="KW-1185">Reference proteome</keyword>
<keyword evidence="3 7" id="KW-0812">Transmembrane</keyword>
<dbReference type="GO" id="GO:0005886">
    <property type="term" value="C:plasma membrane"/>
    <property type="evidence" value="ECO:0007669"/>
    <property type="project" value="UniProtKB-SubCell"/>
</dbReference>
<keyword evidence="6" id="KW-0653">Protein transport</keyword>
<proteinExistence type="inferred from homology"/>
<dbReference type="Proteomes" id="UP000316426">
    <property type="component" value="Chromosome"/>
</dbReference>
<evidence type="ECO:0000313" key="9">
    <source>
        <dbReference type="EMBL" id="QDV76013.1"/>
    </source>
</evidence>
<feature type="transmembrane region" description="Helical" evidence="7">
    <location>
        <begin position="173"/>
        <end position="197"/>
    </location>
</feature>
<evidence type="ECO:0000256" key="6">
    <source>
        <dbReference type="RuleBase" id="RU004057"/>
    </source>
</evidence>
<feature type="transmembrane region" description="Helical" evidence="7">
    <location>
        <begin position="20"/>
        <end position="42"/>
    </location>
</feature>
<dbReference type="AlphaFoldDB" id="A0A518KDZ0"/>
<evidence type="ECO:0000256" key="5">
    <source>
        <dbReference type="ARBA" id="ARBA00023136"/>
    </source>
</evidence>
<evidence type="ECO:0000256" key="4">
    <source>
        <dbReference type="ARBA" id="ARBA00022989"/>
    </source>
</evidence>
<evidence type="ECO:0000259" key="8">
    <source>
        <dbReference type="Pfam" id="PF01618"/>
    </source>
</evidence>
<dbReference type="PANTHER" id="PTHR30625">
    <property type="entry name" value="PROTEIN TOLQ"/>
    <property type="match status" value="1"/>
</dbReference>
<reference evidence="9 10" key="1">
    <citation type="submission" date="2019-02" db="EMBL/GenBank/DDBJ databases">
        <title>Deep-cultivation of Planctomycetes and their phenomic and genomic characterization uncovers novel biology.</title>
        <authorList>
            <person name="Wiegand S."/>
            <person name="Jogler M."/>
            <person name="Boedeker C."/>
            <person name="Pinto D."/>
            <person name="Vollmers J."/>
            <person name="Rivas-Marin E."/>
            <person name="Kohn T."/>
            <person name="Peeters S.H."/>
            <person name="Heuer A."/>
            <person name="Rast P."/>
            <person name="Oberbeckmann S."/>
            <person name="Bunk B."/>
            <person name="Jeske O."/>
            <person name="Meyerdierks A."/>
            <person name="Storesund J.E."/>
            <person name="Kallscheuer N."/>
            <person name="Luecker S."/>
            <person name="Lage O.M."/>
            <person name="Pohl T."/>
            <person name="Merkel B.J."/>
            <person name="Hornburger P."/>
            <person name="Mueller R.-W."/>
            <person name="Bruemmer F."/>
            <person name="Labrenz M."/>
            <person name="Spormann A.M."/>
            <person name="Op den Camp H."/>
            <person name="Overmann J."/>
            <person name="Amann R."/>
            <person name="Jetten M.S.M."/>
            <person name="Mascher T."/>
            <person name="Medema M.H."/>
            <person name="Devos D.P."/>
            <person name="Kaster A.-K."/>
            <person name="Ovreas L."/>
            <person name="Rohde M."/>
            <person name="Galperin M.Y."/>
            <person name="Jogler C."/>
        </authorList>
    </citation>
    <scope>NUCLEOTIDE SEQUENCE [LARGE SCALE GENOMIC DNA]</scope>
    <source>
        <strain evidence="9 10">Spa11</strain>
    </source>
</reference>
<keyword evidence="6" id="KW-0813">Transport</keyword>
<accession>A0A518KDZ0</accession>
<evidence type="ECO:0000256" key="2">
    <source>
        <dbReference type="ARBA" id="ARBA00022475"/>
    </source>
</evidence>
<dbReference type="Pfam" id="PF01618">
    <property type="entry name" value="MotA_ExbB"/>
    <property type="match status" value="1"/>
</dbReference>
<comment type="similarity">
    <text evidence="6">Belongs to the exbB/tolQ family.</text>
</comment>
<name>A0A518KDZ0_9BACT</name>
<feature type="transmembrane region" description="Helical" evidence="7">
    <location>
        <begin position="130"/>
        <end position="153"/>
    </location>
</feature>
<keyword evidence="5 7" id="KW-0472">Membrane</keyword>
<dbReference type="RefSeq" id="WP_145116331.1">
    <property type="nucleotide sequence ID" value="NZ_CP036349.1"/>
</dbReference>
<dbReference type="PANTHER" id="PTHR30625:SF17">
    <property type="entry name" value="TOLQ-RELATED"/>
    <property type="match status" value="1"/>
</dbReference>
<gene>
    <name evidence="9" type="primary">exbB_3</name>
    <name evidence="9" type="ORF">Spa11_42370</name>
</gene>
<dbReference type="KEGG" id="bmei:Spa11_42370"/>
<keyword evidence="2" id="KW-1003">Cell membrane</keyword>
<dbReference type="GO" id="GO:0017038">
    <property type="term" value="P:protein import"/>
    <property type="evidence" value="ECO:0007669"/>
    <property type="project" value="TreeGrafter"/>
</dbReference>
<protein>
    <submittedName>
        <fullName evidence="9">Biopolymer transport protein ExbB</fullName>
    </submittedName>
</protein>
<dbReference type="InterPro" id="IPR050790">
    <property type="entry name" value="ExbB/TolQ_transport"/>
</dbReference>
<organism evidence="9 10">
    <name type="scientific">Botrimarina mediterranea</name>
    <dbReference type="NCBI Taxonomy" id="2528022"/>
    <lineage>
        <taxon>Bacteria</taxon>
        <taxon>Pseudomonadati</taxon>
        <taxon>Planctomycetota</taxon>
        <taxon>Planctomycetia</taxon>
        <taxon>Pirellulales</taxon>
        <taxon>Lacipirellulaceae</taxon>
        <taxon>Botrimarina</taxon>
    </lineage>
</organism>